<dbReference type="InterPro" id="IPR055268">
    <property type="entry name" value="PCB-like"/>
</dbReference>
<evidence type="ECO:0000313" key="3">
    <source>
        <dbReference type="EMBL" id="SVA44849.1"/>
    </source>
</evidence>
<dbReference type="GO" id="GO:0005737">
    <property type="term" value="C:cytoplasm"/>
    <property type="evidence" value="ECO:0007669"/>
    <property type="project" value="TreeGrafter"/>
</dbReference>
<accession>A0A381VX12</accession>
<feature type="region of interest" description="Disordered" evidence="1">
    <location>
        <begin position="392"/>
        <end position="413"/>
    </location>
</feature>
<dbReference type="Pfam" id="PF00682">
    <property type="entry name" value="HMGL-like"/>
    <property type="match status" value="1"/>
</dbReference>
<proteinExistence type="predicted"/>
<name>A0A381VX12_9ZZZZ</name>
<dbReference type="SUPFAM" id="SSF89000">
    <property type="entry name" value="post-HMGL domain-like"/>
    <property type="match status" value="1"/>
</dbReference>
<dbReference type="PROSITE" id="PS50991">
    <property type="entry name" value="PYR_CT"/>
    <property type="match status" value="1"/>
</dbReference>
<dbReference type="PANTHER" id="PTHR43778:SF2">
    <property type="entry name" value="PYRUVATE CARBOXYLASE, MITOCHONDRIAL"/>
    <property type="match status" value="1"/>
</dbReference>
<evidence type="ECO:0000259" key="2">
    <source>
        <dbReference type="PROSITE" id="PS50991"/>
    </source>
</evidence>
<dbReference type="CDD" id="cd07937">
    <property type="entry name" value="DRE_TIM_PC_TC_5S"/>
    <property type="match status" value="1"/>
</dbReference>
<evidence type="ECO:0000256" key="1">
    <source>
        <dbReference type="SAM" id="MobiDB-lite"/>
    </source>
</evidence>
<dbReference type="EMBL" id="UINC01010048">
    <property type="protein sequence ID" value="SVA44849.1"/>
    <property type="molecule type" value="Genomic_DNA"/>
</dbReference>
<dbReference type="InterPro" id="IPR000891">
    <property type="entry name" value="PYR_CT"/>
</dbReference>
<protein>
    <recommendedName>
        <fullName evidence="2">Pyruvate carboxyltransferase domain-containing protein</fullName>
    </recommendedName>
</protein>
<dbReference type="Pfam" id="PF02436">
    <property type="entry name" value="PYC_OADA"/>
    <property type="match status" value="1"/>
</dbReference>
<feature type="domain" description="Pyruvate carboxyltransferase" evidence="2">
    <location>
        <begin position="9"/>
        <end position="269"/>
    </location>
</feature>
<sequence>MSDKKNQKIGITEVVLRDGHQSLLATRFTLADMLPIAKKLDEVGYWSIESWGGATFDSCIRYLNEDPWERLRALKKAMPNTRQQMLLRGQNLVGYKHYSNETVSLFIQKAAENGIDVFRIFDALNDFNNIEFAIKEVKANGKHAQGAMAYTTSPVHDLNTWLDYAKKVEDSGADSFAIKDMAGILKPYDAFELVSLLKESLSIPIHMQCHATTGMSTASNLKAIEAGIDNIDTSISSMSMTYGHSATETLVSMFADREGDLGLDINLLGEISDYFRVIREKYSDFEGSLKGVDSSMLIKQVPGGMLSNLESQLKSINQEDKLEKVKEEIPIVREDFGFPPLVTPVSQIIGAQSLLNVTENSRYGSLTSETKKLLLGAYGKLPGKINSEIFQKASDDPPEKENEKNTSEMEEEFKDLCQKNDLPDLSSNAENLLTYILFPNIAFNFFKERSF</sequence>
<dbReference type="AlphaFoldDB" id="A0A381VX12"/>
<dbReference type="NCBIfam" id="NF006761">
    <property type="entry name" value="PRK09282.1"/>
    <property type="match status" value="1"/>
</dbReference>
<reference evidence="3" key="1">
    <citation type="submission" date="2018-05" db="EMBL/GenBank/DDBJ databases">
        <authorList>
            <person name="Lanie J.A."/>
            <person name="Ng W.-L."/>
            <person name="Kazmierczak K.M."/>
            <person name="Andrzejewski T.M."/>
            <person name="Davidsen T.M."/>
            <person name="Wayne K.J."/>
            <person name="Tettelin H."/>
            <person name="Glass J.I."/>
            <person name="Rusch D."/>
            <person name="Podicherti R."/>
            <person name="Tsui H.-C.T."/>
            <person name="Winkler M.E."/>
        </authorList>
    </citation>
    <scope>NUCLEOTIDE SEQUENCE</scope>
</reference>
<organism evidence="3">
    <name type="scientific">marine metagenome</name>
    <dbReference type="NCBI Taxonomy" id="408172"/>
    <lineage>
        <taxon>unclassified sequences</taxon>
        <taxon>metagenomes</taxon>
        <taxon>ecological metagenomes</taxon>
    </lineage>
</organism>
<dbReference type="InterPro" id="IPR013785">
    <property type="entry name" value="Aldolase_TIM"/>
</dbReference>
<gene>
    <name evidence="3" type="ORF">METZ01_LOCUS97703</name>
</gene>
<dbReference type="GO" id="GO:0004736">
    <property type="term" value="F:pyruvate carboxylase activity"/>
    <property type="evidence" value="ECO:0007669"/>
    <property type="project" value="TreeGrafter"/>
</dbReference>
<dbReference type="Gene3D" id="3.20.20.70">
    <property type="entry name" value="Aldolase class I"/>
    <property type="match status" value="1"/>
</dbReference>
<dbReference type="PANTHER" id="PTHR43778">
    <property type="entry name" value="PYRUVATE CARBOXYLASE"/>
    <property type="match status" value="1"/>
</dbReference>
<feature type="compositionally biased region" description="Basic and acidic residues" evidence="1">
    <location>
        <begin position="393"/>
        <end position="407"/>
    </location>
</feature>
<dbReference type="InterPro" id="IPR003379">
    <property type="entry name" value="Carboxylase_cons_dom"/>
</dbReference>
<dbReference type="GO" id="GO:0006094">
    <property type="term" value="P:gluconeogenesis"/>
    <property type="evidence" value="ECO:0007669"/>
    <property type="project" value="TreeGrafter"/>
</dbReference>
<dbReference type="SUPFAM" id="SSF51569">
    <property type="entry name" value="Aldolase"/>
    <property type="match status" value="1"/>
</dbReference>